<reference evidence="2 3" key="1">
    <citation type="journal article" date="2019" name="Sci. Rep.">
        <title>A high-quality genome of Eragrostis curvula grass provides insights into Poaceae evolution and supports new strategies to enhance forage quality.</title>
        <authorList>
            <person name="Carballo J."/>
            <person name="Santos B.A.C.M."/>
            <person name="Zappacosta D."/>
            <person name="Garbus I."/>
            <person name="Selva J.P."/>
            <person name="Gallo C.A."/>
            <person name="Diaz A."/>
            <person name="Albertini E."/>
            <person name="Caccamo M."/>
            <person name="Echenique V."/>
        </authorList>
    </citation>
    <scope>NUCLEOTIDE SEQUENCE [LARGE SCALE GENOMIC DNA]</scope>
    <source>
        <strain evidence="3">cv. Victoria</strain>
        <tissue evidence="2">Leaf</tissue>
    </source>
</reference>
<keyword evidence="3" id="KW-1185">Reference proteome</keyword>
<feature type="domain" description="Bifunctional inhibitor/plant lipid transfer protein/seed storage helical" evidence="1">
    <location>
        <begin position="36"/>
        <end position="107"/>
    </location>
</feature>
<evidence type="ECO:0000313" key="2">
    <source>
        <dbReference type="EMBL" id="TVU03473.1"/>
    </source>
</evidence>
<dbReference type="EMBL" id="RWGY01000175">
    <property type="protein sequence ID" value="TVU03473.1"/>
    <property type="molecule type" value="Genomic_DNA"/>
</dbReference>
<dbReference type="AlphaFoldDB" id="A0A5J9SWS2"/>
<sequence length="129" mass="14573">MAYQKGVLLLLAVTMNLTLLNFHLAFAQLEWDLAKLDLLRDCWYTIHNEPNGVLSPSPTCCKTIKREDMDGVCEHITPTDQETINARKLVDATMACGKSFKTTTKYCGKFKIPPTADNYDTFKAIRGRL</sequence>
<evidence type="ECO:0000313" key="3">
    <source>
        <dbReference type="Proteomes" id="UP000324897"/>
    </source>
</evidence>
<protein>
    <recommendedName>
        <fullName evidence="1">Bifunctional inhibitor/plant lipid transfer protein/seed storage helical domain-containing protein</fullName>
    </recommendedName>
</protein>
<evidence type="ECO:0000259" key="1">
    <source>
        <dbReference type="Pfam" id="PF14368"/>
    </source>
</evidence>
<dbReference type="Gramene" id="TVU03473">
    <property type="protein sequence ID" value="TVU03473"/>
    <property type="gene ID" value="EJB05_50977"/>
</dbReference>
<dbReference type="PANTHER" id="PTHR33286">
    <property type="entry name" value="BIFUNCTIONAL INHIBITOR/LIPID-TRANSFER PROTEIN/SEED STORAGE 2S ALBUMIN SUPERFAMILY PROTEIN"/>
    <property type="match status" value="1"/>
</dbReference>
<proteinExistence type="predicted"/>
<gene>
    <name evidence="2" type="ORF">EJB05_50977</name>
</gene>
<name>A0A5J9SWS2_9POAL</name>
<dbReference type="Pfam" id="PF14368">
    <property type="entry name" value="LTP_2"/>
    <property type="match status" value="1"/>
</dbReference>
<organism evidence="2 3">
    <name type="scientific">Eragrostis curvula</name>
    <name type="common">weeping love grass</name>
    <dbReference type="NCBI Taxonomy" id="38414"/>
    <lineage>
        <taxon>Eukaryota</taxon>
        <taxon>Viridiplantae</taxon>
        <taxon>Streptophyta</taxon>
        <taxon>Embryophyta</taxon>
        <taxon>Tracheophyta</taxon>
        <taxon>Spermatophyta</taxon>
        <taxon>Magnoliopsida</taxon>
        <taxon>Liliopsida</taxon>
        <taxon>Poales</taxon>
        <taxon>Poaceae</taxon>
        <taxon>PACMAD clade</taxon>
        <taxon>Chloridoideae</taxon>
        <taxon>Eragrostideae</taxon>
        <taxon>Eragrostidinae</taxon>
        <taxon>Eragrostis</taxon>
    </lineage>
</organism>
<dbReference type="PANTHER" id="PTHR33286:SF1">
    <property type="entry name" value="OS01G0800600 PROTEIN"/>
    <property type="match status" value="1"/>
</dbReference>
<dbReference type="InterPro" id="IPR016140">
    <property type="entry name" value="Bifunc_inhib/LTP/seed_store"/>
</dbReference>
<dbReference type="Proteomes" id="UP000324897">
    <property type="component" value="Unassembled WGS sequence"/>
</dbReference>
<comment type="caution">
    <text evidence="2">The sequence shown here is derived from an EMBL/GenBank/DDBJ whole genome shotgun (WGS) entry which is preliminary data.</text>
</comment>
<dbReference type="SUPFAM" id="SSF47699">
    <property type="entry name" value="Bifunctional inhibitor/lipid-transfer protein/seed storage 2S albumin"/>
    <property type="match status" value="1"/>
</dbReference>
<dbReference type="Gene3D" id="1.10.110.10">
    <property type="entry name" value="Plant lipid-transfer and hydrophobic proteins"/>
    <property type="match status" value="1"/>
</dbReference>
<dbReference type="InterPro" id="IPR036312">
    <property type="entry name" value="Bifun_inhib/LTP/seed_sf"/>
</dbReference>
<accession>A0A5J9SWS2</accession>